<dbReference type="CDD" id="cd00806">
    <property type="entry name" value="TrpRS_core"/>
    <property type="match status" value="1"/>
</dbReference>
<dbReference type="PROSITE" id="PS00178">
    <property type="entry name" value="AA_TRNA_LIGASE_I"/>
    <property type="match status" value="1"/>
</dbReference>
<dbReference type="Proteomes" id="UP000664521">
    <property type="component" value="Unassembled WGS sequence"/>
</dbReference>
<comment type="subcellular location">
    <subcellularLocation>
        <location evidence="1">Mitochondrion matrix</location>
    </subcellularLocation>
</comment>
<dbReference type="PANTHER" id="PTHR43766:SF1">
    <property type="entry name" value="TRYPTOPHAN--TRNA LIGASE, MITOCHONDRIAL"/>
    <property type="match status" value="1"/>
</dbReference>
<evidence type="ECO:0000256" key="1">
    <source>
        <dbReference type="ARBA" id="ARBA00004305"/>
    </source>
</evidence>
<comment type="similarity">
    <text evidence="2 11">Belongs to the class-I aminoacyl-tRNA synthetase family.</text>
</comment>
<sequence length="385" mass="42696">MIIRSLTFRFSRLRRNPIPTIKSLAKTTPFAFQFRQASQSAVKVIFSGIQPTGVPHLGNYLGALQQWVELQKEPSSSTRLFYCVVDLHAVTLLQNPQQLQIWRRETLAALLAVGLDPDRCNIFFQSSVPAHCELMWILSCTASVGYLSRMTQWKSKLSLPEQSSVQDAAAKAKLKLGLFSYPVLQAADILLYGTTHVPVGEDQLQHLEFARECAGNFNAVYGHVLTPPETILSPAKRIMSLKHPMLKMSKSHADPRSRILISDSMENIEMKIRLAMTDSISGVSYDPVSRPGVSNLLSIMSHLDEEERSCEELAEACKGLTLRQFKDKASQTIDKGVSEIRDRYIHLMQSSGASALDAIARQGAVTANKEAGATMADVRRAMGLH</sequence>
<dbReference type="GO" id="GO:0004830">
    <property type="term" value="F:tryptophan-tRNA ligase activity"/>
    <property type="evidence" value="ECO:0007669"/>
    <property type="project" value="UniProtKB-EC"/>
</dbReference>
<evidence type="ECO:0000256" key="4">
    <source>
        <dbReference type="ARBA" id="ARBA00022598"/>
    </source>
</evidence>
<evidence type="ECO:0000313" key="13">
    <source>
        <dbReference type="Proteomes" id="UP000664521"/>
    </source>
</evidence>
<reference evidence="12" key="1">
    <citation type="submission" date="2021-03" db="EMBL/GenBank/DDBJ databases">
        <authorList>
            <person name="Tagirdzhanova G."/>
        </authorList>
    </citation>
    <scope>NUCLEOTIDE SEQUENCE</scope>
</reference>
<keyword evidence="7 11" id="KW-0648">Protein biosynthesis</keyword>
<dbReference type="NCBIfam" id="TIGR00233">
    <property type="entry name" value="trpS"/>
    <property type="match status" value="1"/>
</dbReference>
<keyword evidence="13" id="KW-1185">Reference proteome</keyword>
<dbReference type="InterPro" id="IPR002305">
    <property type="entry name" value="aa-tRNA-synth_Ic"/>
</dbReference>
<dbReference type="InterPro" id="IPR014729">
    <property type="entry name" value="Rossmann-like_a/b/a_fold"/>
</dbReference>
<evidence type="ECO:0000256" key="7">
    <source>
        <dbReference type="ARBA" id="ARBA00022917"/>
    </source>
</evidence>
<dbReference type="AlphaFoldDB" id="A0A8H3ER20"/>
<dbReference type="GO" id="GO:0005759">
    <property type="term" value="C:mitochondrial matrix"/>
    <property type="evidence" value="ECO:0007669"/>
    <property type="project" value="UniProtKB-SubCell"/>
</dbReference>
<dbReference type="GO" id="GO:0070183">
    <property type="term" value="P:mitochondrial tryptophanyl-tRNA aminoacylation"/>
    <property type="evidence" value="ECO:0007669"/>
    <property type="project" value="TreeGrafter"/>
</dbReference>
<gene>
    <name evidence="12" type="primary">MSW1</name>
    <name evidence="12" type="ORF">HETSPECPRED_000459</name>
</gene>
<organism evidence="12 13">
    <name type="scientific">Heterodermia speciosa</name>
    <dbReference type="NCBI Taxonomy" id="116794"/>
    <lineage>
        <taxon>Eukaryota</taxon>
        <taxon>Fungi</taxon>
        <taxon>Dikarya</taxon>
        <taxon>Ascomycota</taxon>
        <taxon>Pezizomycotina</taxon>
        <taxon>Lecanoromycetes</taxon>
        <taxon>OSLEUM clade</taxon>
        <taxon>Lecanoromycetidae</taxon>
        <taxon>Caliciales</taxon>
        <taxon>Physciaceae</taxon>
        <taxon>Heterodermia</taxon>
    </lineage>
</organism>
<evidence type="ECO:0000256" key="9">
    <source>
        <dbReference type="ARBA" id="ARBA00030268"/>
    </source>
</evidence>
<evidence type="ECO:0000256" key="5">
    <source>
        <dbReference type="ARBA" id="ARBA00022741"/>
    </source>
</evidence>
<dbReference type="InterPro" id="IPR002306">
    <property type="entry name" value="Trp-tRNA-ligase"/>
</dbReference>
<keyword evidence="8 11" id="KW-0030">Aminoacyl-tRNA synthetase</keyword>
<comment type="caution">
    <text evidence="12">The sequence shown here is derived from an EMBL/GenBank/DDBJ whole genome shotgun (WGS) entry which is preliminary data.</text>
</comment>
<accession>A0A8H3ER20</accession>
<name>A0A8H3ER20_9LECA</name>
<dbReference type="PRINTS" id="PR01039">
    <property type="entry name" value="TRNASYNTHTRP"/>
</dbReference>
<evidence type="ECO:0000256" key="3">
    <source>
        <dbReference type="ARBA" id="ARBA00013161"/>
    </source>
</evidence>
<keyword evidence="6 11" id="KW-0067">ATP-binding</keyword>
<proteinExistence type="inferred from homology"/>
<dbReference type="Gene3D" id="1.10.240.10">
    <property type="entry name" value="Tyrosyl-Transfer RNA Synthetase"/>
    <property type="match status" value="1"/>
</dbReference>
<dbReference type="SUPFAM" id="SSF52374">
    <property type="entry name" value="Nucleotidylyl transferase"/>
    <property type="match status" value="1"/>
</dbReference>
<dbReference type="FunFam" id="3.40.50.620:FF:000082">
    <property type="entry name" value="MSW1p Mitochondrial tryptophanyl-tRNA synthetase"/>
    <property type="match status" value="1"/>
</dbReference>
<dbReference type="InterPro" id="IPR001412">
    <property type="entry name" value="aa-tRNA-synth_I_CS"/>
</dbReference>
<dbReference type="PANTHER" id="PTHR43766">
    <property type="entry name" value="TRYPTOPHAN--TRNA LIGASE, MITOCHONDRIAL"/>
    <property type="match status" value="1"/>
</dbReference>
<evidence type="ECO:0000313" key="12">
    <source>
        <dbReference type="EMBL" id="CAF9911831.1"/>
    </source>
</evidence>
<evidence type="ECO:0000256" key="11">
    <source>
        <dbReference type="RuleBase" id="RU363036"/>
    </source>
</evidence>
<dbReference type="InterPro" id="IPR050203">
    <property type="entry name" value="Trp-tRNA_synthetase"/>
</dbReference>
<dbReference type="GO" id="GO:0005524">
    <property type="term" value="F:ATP binding"/>
    <property type="evidence" value="ECO:0007669"/>
    <property type="project" value="UniProtKB-KW"/>
</dbReference>
<dbReference type="Gene3D" id="3.40.50.620">
    <property type="entry name" value="HUPs"/>
    <property type="match status" value="1"/>
</dbReference>
<dbReference type="EC" id="6.1.1.2" evidence="3"/>
<dbReference type="OrthoDB" id="15808at2759"/>
<evidence type="ECO:0000256" key="2">
    <source>
        <dbReference type="ARBA" id="ARBA00005594"/>
    </source>
</evidence>
<evidence type="ECO:0000256" key="8">
    <source>
        <dbReference type="ARBA" id="ARBA00023146"/>
    </source>
</evidence>
<keyword evidence="4 11" id="KW-0436">Ligase</keyword>
<protein>
    <recommendedName>
        <fullName evidence="10">Tryptophan--tRNA ligase, mitochondrial</fullName>
        <ecNumber evidence="3">6.1.1.2</ecNumber>
    </recommendedName>
    <alternativeName>
        <fullName evidence="9">Tryptophanyl-tRNA synthetase</fullName>
    </alternativeName>
</protein>
<evidence type="ECO:0000256" key="10">
    <source>
        <dbReference type="ARBA" id="ARBA00069760"/>
    </source>
</evidence>
<dbReference type="Pfam" id="PF00579">
    <property type="entry name" value="tRNA-synt_1b"/>
    <property type="match status" value="1"/>
</dbReference>
<keyword evidence="5 11" id="KW-0547">Nucleotide-binding</keyword>
<dbReference type="EMBL" id="CAJPDS010000010">
    <property type="protein sequence ID" value="CAF9911831.1"/>
    <property type="molecule type" value="Genomic_DNA"/>
</dbReference>
<evidence type="ECO:0000256" key="6">
    <source>
        <dbReference type="ARBA" id="ARBA00022840"/>
    </source>
</evidence>
<dbReference type="FunFam" id="1.10.240.10:FF:000002">
    <property type="entry name" value="Tryptophan--tRNA ligase"/>
    <property type="match status" value="1"/>
</dbReference>